<dbReference type="Proteomes" id="UP000187203">
    <property type="component" value="Unassembled WGS sequence"/>
</dbReference>
<accession>A0A1R3JMV2</accession>
<reference evidence="2" key="1">
    <citation type="submission" date="2013-09" db="EMBL/GenBank/DDBJ databases">
        <title>Corchorus olitorius genome sequencing.</title>
        <authorList>
            <person name="Alam M."/>
            <person name="Haque M.S."/>
            <person name="Islam M.S."/>
            <person name="Emdad E.M."/>
            <person name="Islam M.M."/>
            <person name="Ahmed B."/>
            <person name="Halim A."/>
            <person name="Hossen Q.M.M."/>
            <person name="Hossain M.Z."/>
            <person name="Ahmed R."/>
            <person name="Khan M.M."/>
            <person name="Islam R."/>
            <person name="Rashid M.M."/>
            <person name="Khan S.A."/>
            <person name="Rahman M.S."/>
            <person name="Alam M."/>
            <person name="Yahiya A.S."/>
            <person name="Khan M.S."/>
            <person name="Azam M.S."/>
            <person name="Haque T."/>
            <person name="Lashkar M.Z.H."/>
            <person name="Akhand A.I."/>
            <person name="Morshed G."/>
            <person name="Roy S."/>
            <person name="Uddin K.S."/>
            <person name="Rabeya T."/>
            <person name="Hossain A.S."/>
            <person name="Chowdhury A."/>
            <person name="Snigdha A.R."/>
            <person name="Mortoza M.S."/>
            <person name="Matin S.A."/>
            <person name="Hoque S.M.E."/>
            <person name="Islam M.K."/>
            <person name="Roy D.K."/>
            <person name="Haider R."/>
            <person name="Moosa M.M."/>
            <person name="Elias S.M."/>
            <person name="Hasan A.M."/>
            <person name="Jahan S."/>
            <person name="Shafiuddin M."/>
            <person name="Mahmood N."/>
            <person name="Shommy N.S."/>
        </authorList>
    </citation>
    <scope>NUCLEOTIDE SEQUENCE [LARGE SCALE GENOMIC DNA]</scope>
    <source>
        <strain evidence="2">cv. O-4</strain>
    </source>
</reference>
<comment type="caution">
    <text evidence="1">The sequence shown here is derived from an EMBL/GenBank/DDBJ whole genome shotgun (WGS) entry which is preliminary data.</text>
</comment>
<name>A0A1R3JMV2_9ROSI</name>
<dbReference type="EMBL" id="AWUE01015683">
    <property type="protein sequence ID" value="OMO96155.1"/>
    <property type="molecule type" value="Genomic_DNA"/>
</dbReference>
<protein>
    <submittedName>
        <fullName evidence="1">Uncharacterized protein</fullName>
    </submittedName>
</protein>
<organism evidence="1 2">
    <name type="scientific">Corchorus olitorius</name>
    <dbReference type="NCBI Taxonomy" id="93759"/>
    <lineage>
        <taxon>Eukaryota</taxon>
        <taxon>Viridiplantae</taxon>
        <taxon>Streptophyta</taxon>
        <taxon>Embryophyta</taxon>
        <taxon>Tracheophyta</taxon>
        <taxon>Spermatophyta</taxon>
        <taxon>Magnoliopsida</taxon>
        <taxon>eudicotyledons</taxon>
        <taxon>Gunneridae</taxon>
        <taxon>Pentapetalae</taxon>
        <taxon>rosids</taxon>
        <taxon>malvids</taxon>
        <taxon>Malvales</taxon>
        <taxon>Malvaceae</taxon>
        <taxon>Grewioideae</taxon>
        <taxon>Apeibeae</taxon>
        <taxon>Corchorus</taxon>
    </lineage>
</organism>
<dbReference type="AlphaFoldDB" id="A0A1R3JMV2"/>
<sequence>MRYDLAGRRLRRLLVTVVFIQDAYEVVEFMAAS</sequence>
<gene>
    <name evidence="1" type="ORF">COLO4_15447</name>
</gene>
<evidence type="ECO:0000313" key="1">
    <source>
        <dbReference type="EMBL" id="OMO96155.1"/>
    </source>
</evidence>
<evidence type="ECO:0000313" key="2">
    <source>
        <dbReference type="Proteomes" id="UP000187203"/>
    </source>
</evidence>
<proteinExistence type="predicted"/>
<keyword evidence="2" id="KW-1185">Reference proteome</keyword>